<dbReference type="EMBL" id="JANBOJ010000002">
    <property type="protein sequence ID" value="KAJ1725720.1"/>
    <property type="molecule type" value="Genomic_DNA"/>
</dbReference>
<dbReference type="AlphaFoldDB" id="A0A9W7Y6S4"/>
<dbReference type="OrthoDB" id="435980at2759"/>
<feature type="domain" description="Cation efflux protein cytoplasmic" evidence="8">
    <location>
        <begin position="254"/>
        <end position="324"/>
    </location>
</feature>
<protein>
    <submittedName>
        <fullName evidence="9">Mitochondrial metal transporter</fullName>
    </submittedName>
</protein>
<dbReference type="InterPro" id="IPR002524">
    <property type="entry name" value="Cation_efflux"/>
</dbReference>
<gene>
    <name evidence="9" type="primary">MMT2</name>
    <name evidence="9" type="ORF">LPJ53_000199</name>
</gene>
<keyword evidence="5 6" id="KW-0472">Membrane</keyword>
<reference evidence="9" key="1">
    <citation type="submission" date="2022-07" db="EMBL/GenBank/DDBJ databases">
        <title>Phylogenomic reconstructions and comparative analyses of Kickxellomycotina fungi.</title>
        <authorList>
            <person name="Reynolds N.K."/>
            <person name="Stajich J.E."/>
            <person name="Barry K."/>
            <person name="Grigoriev I.V."/>
            <person name="Crous P."/>
            <person name="Smith M.E."/>
        </authorList>
    </citation>
    <scope>NUCLEOTIDE SEQUENCE</scope>
    <source>
        <strain evidence="9">NBRC 32514</strain>
    </source>
</reference>
<dbReference type="SUPFAM" id="SSF161111">
    <property type="entry name" value="Cation efflux protein transmembrane domain-like"/>
    <property type="match status" value="2"/>
</dbReference>
<evidence type="ECO:0000256" key="3">
    <source>
        <dbReference type="ARBA" id="ARBA00022692"/>
    </source>
</evidence>
<dbReference type="GO" id="GO:0016020">
    <property type="term" value="C:membrane"/>
    <property type="evidence" value="ECO:0007669"/>
    <property type="project" value="UniProtKB-SubCell"/>
</dbReference>
<dbReference type="NCBIfam" id="TIGR01297">
    <property type="entry name" value="CDF"/>
    <property type="match status" value="2"/>
</dbReference>
<keyword evidence="4 6" id="KW-1133">Transmembrane helix</keyword>
<accession>A0A9W7Y6S4</accession>
<dbReference type="Pfam" id="PF16916">
    <property type="entry name" value="ZT_dimer"/>
    <property type="match status" value="1"/>
</dbReference>
<dbReference type="PANTHER" id="PTHR43840">
    <property type="entry name" value="MITOCHONDRIAL METAL TRANSPORTER 1-RELATED"/>
    <property type="match status" value="1"/>
</dbReference>
<comment type="caution">
    <text evidence="9">The sequence shown here is derived from an EMBL/GenBank/DDBJ whole genome shotgun (WGS) entry which is preliminary data.</text>
</comment>
<dbReference type="InterPro" id="IPR027469">
    <property type="entry name" value="Cation_efflux_TMD_sf"/>
</dbReference>
<evidence type="ECO:0000256" key="5">
    <source>
        <dbReference type="ARBA" id="ARBA00023136"/>
    </source>
</evidence>
<evidence type="ECO:0000256" key="2">
    <source>
        <dbReference type="ARBA" id="ARBA00022448"/>
    </source>
</evidence>
<dbReference type="GO" id="GO:0030003">
    <property type="term" value="P:intracellular monoatomic cation homeostasis"/>
    <property type="evidence" value="ECO:0007669"/>
    <property type="project" value="UniProtKB-ARBA"/>
</dbReference>
<dbReference type="SUPFAM" id="SSF160240">
    <property type="entry name" value="Cation efflux protein cytoplasmic domain-like"/>
    <property type="match status" value="1"/>
</dbReference>
<organism evidence="9 10">
    <name type="scientific">Coemansia erecta</name>
    <dbReference type="NCBI Taxonomy" id="147472"/>
    <lineage>
        <taxon>Eukaryota</taxon>
        <taxon>Fungi</taxon>
        <taxon>Fungi incertae sedis</taxon>
        <taxon>Zoopagomycota</taxon>
        <taxon>Kickxellomycotina</taxon>
        <taxon>Kickxellomycetes</taxon>
        <taxon>Kickxellales</taxon>
        <taxon>Kickxellaceae</taxon>
        <taxon>Coemansia</taxon>
    </lineage>
</organism>
<dbReference type="InterPro" id="IPR050291">
    <property type="entry name" value="CDF_Transporter"/>
</dbReference>
<name>A0A9W7Y6S4_9FUNG</name>
<dbReference type="Pfam" id="PF01545">
    <property type="entry name" value="Cation_efflux"/>
    <property type="match status" value="2"/>
</dbReference>
<evidence type="ECO:0000313" key="9">
    <source>
        <dbReference type="EMBL" id="KAJ1725720.1"/>
    </source>
</evidence>
<keyword evidence="2" id="KW-0813">Transport</keyword>
<proteinExistence type="predicted"/>
<dbReference type="Proteomes" id="UP001149813">
    <property type="component" value="Unassembled WGS sequence"/>
</dbReference>
<evidence type="ECO:0000259" key="8">
    <source>
        <dbReference type="Pfam" id="PF16916"/>
    </source>
</evidence>
<dbReference type="GO" id="GO:0008324">
    <property type="term" value="F:monoatomic cation transmembrane transporter activity"/>
    <property type="evidence" value="ECO:0007669"/>
    <property type="project" value="InterPro"/>
</dbReference>
<evidence type="ECO:0000256" key="1">
    <source>
        <dbReference type="ARBA" id="ARBA00004141"/>
    </source>
</evidence>
<dbReference type="GO" id="GO:0098771">
    <property type="term" value="P:inorganic ion homeostasis"/>
    <property type="evidence" value="ECO:0007669"/>
    <property type="project" value="UniProtKB-ARBA"/>
</dbReference>
<feature type="transmembrane region" description="Helical" evidence="6">
    <location>
        <begin position="64"/>
        <end position="86"/>
    </location>
</feature>
<feature type="transmembrane region" description="Helical" evidence="6">
    <location>
        <begin position="201"/>
        <end position="229"/>
    </location>
</feature>
<evidence type="ECO:0000256" key="6">
    <source>
        <dbReference type="SAM" id="Phobius"/>
    </source>
</evidence>
<dbReference type="InterPro" id="IPR036837">
    <property type="entry name" value="Cation_efflux_CTD_sf"/>
</dbReference>
<dbReference type="InterPro" id="IPR027470">
    <property type="entry name" value="Cation_efflux_CTD"/>
</dbReference>
<feature type="domain" description="Cation efflux protein transmembrane" evidence="7">
    <location>
        <begin position="3"/>
        <end position="119"/>
    </location>
</feature>
<dbReference type="Gene3D" id="3.30.70.1350">
    <property type="entry name" value="Cation efflux protein, cytoplasmic domain"/>
    <property type="match status" value="1"/>
</dbReference>
<keyword evidence="10" id="KW-1185">Reference proteome</keyword>
<evidence type="ECO:0000256" key="4">
    <source>
        <dbReference type="ARBA" id="ARBA00022989"/>
    </source>
</evidence>
<dbReference type="InterPro" id="IPR058533">
    <property type="entry name" value="Cation_efflux_TM"/>
</dbReference>
<dbReference type="PANTHER" id="PTHR43840:SF15">
    <property type="entry name" value="MITOCHONDRIAL METAL TRANSPORTER 1-RELATED"/>
    <property type="match status" value="1"/>
</dbReference>
<keyword evidence="3 6" id="KW-0812">Transmembrane</keyword>
<feature type="domain" description="Cation efflux protein transmembrane" evidence="7">
    <location>
        <begin position="141"/>
        <end position="244"/>
    </location>
</feature>
<evidence type="ECO:0000259" key="7">
    <source>
        <dbReference type="Pfam" id="PF01545"/>
    </source>
</evidence>
<comment type="subcellular location">
    <subcellularLocation>
        <location evidence="1">Membrane</location>
        <topology evidence="1">Multi-pass membrane protein</topology>
    </subcellularLocation>
</comment>
<sequence>MGANVGMTVAKGLAGVYFHSSALLAEAAHSLSDILGDVVTLYTFRKSRQPADATHPYGYGRYEALGTLFVSAFLVAAGVGIGMHAFEQVVHFLPDLLGASASSSHGVVESARDVLSAAVGSAHDTGSSSLLSLGHDHSHGAAHKVIDGAVVVDPRAIWFALGSIAINEALYQATMKVGRRVNSNVLIANAWHHRSDAMTSLVSVGAIGGAIMGFPVLDAIGGLVVSMMLARSGMSMTMDAIREITDTPPSAELSDKVIDTLSAISDDMTEVKGFDAVQCRKSGPFVHVSATLQFAPDETAASIEKAVGQVRAELRHRLDFVQSIDLNIETPVHQQQQPADLYKHN</sequence>
<dbReference type="Gene3D" id="1.20.1510.10">
    <property type="entry name" value="Cation efflux protein transmembrane domain"/>
    <property type="match status" value="1"/>
</dbReference>
<evidence type="ECO:0000313" key="10">
    <source>
        <dbReference type="Proteomes" id="UP001149813"/>
    </source>
</evidence>